<name>A0A0K2VTP3_MESPL</name>
<evidence type="ECO:0000313" key="1">
    <source>
        <dbReference type="EMBL" id="CDX53718.1"/>
    </source>
</evidence>
<protein>
    <submittedName>
        <fullName evidence="1">Uncharacterized protein</fullName>
    </submittedName>
</protein>
<evidence type="ECO:0000313" key="2">
    <source>
        <dbReference type="Proteomes" id="UP000182888"/>
    </source>
</evidence>
<dbReference type="EMBL" id="CCND01000010">
    <property type="protein sequence ID" value="CDX53718.1"/>
    <property type="molecule type" value="Genomic_DNA"/>
</dbReference>
<dbReference type="AlphaFoldDB" id="A0A0K2VTP3"/>
<reference evidence="2" key="1">
    <citation type="submission" date="2014-08" db="EMBL/GenBank/DDBJ databases">
        <authorList>
            <person name="Edwards T."/>
        </authorList>
    </citation>
    <scope>NUCLEOTIDE SEQUENCE [LARGE SCALE GENOMIC DNA]</scope>
</reference>
<accession>A0A0K2VTP3</accession>
<gene>
    <name evidence="1" type="ORF">MPL1032_180127</name>
</gene>
<dbReference type="PROSITE" id="PS51257">
    <property type="entry name" value="PROKAR_LIPOPROTEIN"/>
    <property type="match status" value="1"/>
</dbReference>
<sequence length="66" mass="7175">MMAISVRQEIDQQLHQTAILASCFEMVGTPRALFVAAKKASSGEYPDVSHHAIATQIQNVCELADC</sequence>
<dbReference type="Proteomes" id="UP000182888">
    <property type="component" value="Unassembled WGS sequence"/>
</dbReference>
<proteinExistence type="predicted"/>
<organism evidence="1 2">
    <name type="scientific">Mesorhizobium plurifarium</name>
    <dbReference type="NCBI Taxonomy" id="69974"/>
    <lineage>
        <taxon>Bacteria</taxon>
        <taxon>Pseudomonadati</taxon>
        <taxon>Pseudomonadota</taxon>
        <taxon>Alphaproteobacteria</taxon>
        <taxon>Hyphomicrobiales</taxon>
        <taxon>Phyllobacteriaceae</taxon>
        <taxon>Mesorhizobium</taxon>
    </lineage>
</organism>